<proteinExistence type="predicted"/>
<reference evidence="1" key="1">
    <citation type="submission" date="2023-08" db="EMBL/GenBank/DDBJ databases">
        <title>Chromosome-level Genome Assembly of mud carp (Cirrhinus molitorella).</title>
        <authorList>
            <person name="Liu H."/>
        </authorList>
    </citation>
    <scope>NUCLEOTIDE SEQUENCE</scope>
    <source>
        <strain evidence="1">Prfri</strain>
        <tissue evidence="1">Muscle</tissue>
    </source>
</reference>
<sequence length="97" mass="10436">MYLSRGTRRGGTSVLSTITLLWGSVKLEISTAMVTCLPSLQQLIGFAYSRLTLSHRPGPSGILASHSVGASPLLPLPLTLPHPEEKSRARSLLRSEL</sequence>
<comment type="caution">
    <text evidence="1">The sequence shown here is derived from an EMBL/GenBank/DDBJ whole genome shotgun (WGS) entry which is preliminary data.</text>
</comment>
<evidence type="ECO:0000313" key="2">
    <source>
        <dbReference type="Proteomes" id="UP001187343"/>
    </source>
</evidence>
<accession>A0AA88P8F1</accession>
<keyword evidence="2" id="KW-1185">Reference proteome</keyword>
<protein>
    <submittedName>
        <fullName evidence="1">Uncharacterized protein</fullName>
    </submittedName>
</protein>
<dbReference type="Proteomes" id="UP001187343">
    <property type="component" value="Unassembled WGS sequence"/>
</dbReference>
<gene>
    <name evidence="1" type="ORF">Q8A67_022728</name>
</gene>
<dbReference type="AlphaFoldDB" id="A0AA88P8F1"/>
<dbReference type="EMBL" id="JAUYZG010000022">
    <property type="protein sequence ID" value="KAK2872831.1"/>
    <property type="molecule type" value="Genomic_DNA"/>
</dbReference>
<organism evidence="1 2">
    <name type="scientific">Cirrhinus molitorella</name>
    <name type="common">mud carp</name>
    <dbReference type="NCBI Taxonomy" id="172907"/>
    <lineage>
        <taxon>Eukaryota</taxon>
        <taxon>Metazoa</taxon>
        <taxon>Chordata</taxon>
        <taxon>Craniata</taxon>
        <taxon>Vertebrata</taxon>
        <taxon>Euteleostomi</taxon>
        <taxon>Actinopterygii</taxon>
        <taxon>Neopterygii</taxon>
        <taxon>Teleostei</taxon>
        <taxon>Ostariophysi</taxon>
        <taxon>Cypriniformes</taxon>
        <taxon>Cyprinidae</taxon>
        <taxon>Labeoninae</taxon>
        <taxon>Labeonini</taxon>
        <taxon>Cirrhinus</taxon>
    </lineage>
</organism>
<evidence type="ECO:0000313" key="1">
    <source>
        <dbReference type="EMBL" id="KAK2872831.1"/>
    </source>
</evidence>
<name>A0AA88P8F1_9TELE</name>